<dbReference type="GO" id="GO:0006508">
    <property type="term" value="P:proteolysis"/>
    <property type="evidence" value="ECO:0007669"/>
    <property type="project" value="UniProtKB-KW"/>
</dbReference>
<feature type="transmembrane region" description="Helical" evidence="7">
    <location>
        <begin position="42"/>
        <end position="67"/>
    </location>
</feature>
<keyword evidence="3 7" id="KW-0812">Transmembrane</keyword>
<dbReference type="OrthoDB" id="9807874at2"/>
<dbReference type="PANTHER" id="PTHR43731:SF14">
    <property type="entry name" value="PRESENILIN-ASSOCIATED RHOMBOID-LIKE PROTEIN, MITOCHONDRIAL"/>
    <property type="match status" value="1"/>
</dbReference>
<protein>
    <submittedName>
        <fullName evidence="9">Rhomboid family intramembrane serine protease</fullName>
    </submittedName>
</protein>
<keyword evidence="9" id="KW-0645">Protease</keyword>
<dbReference type="PANTHER" id="PTHR43731">
    <property type="entry name" value="RHOMBOID PROTEASE"/>
    <property type="match status" value="1"/>
</dbReference>
<evidence type="ECO:0000256" key="1">
    <source>
        <dbReference type="ARBA" id="ARBA00004141"/>
    </source>
</evidence>
<feature type="domain" description="Peptidase S54 rhomboid" evidence="8">
    <location>
        <begin position="39"/>
        <end position="190"/>
    </location>
</feature>
<evidence type="ECO:0000256" key="2">
    <source>
        <dbReference type="ARBA" id="ARBA00009045"/>
    </source>
</evidence>
<keyword evidence="4" id="KW-0378">Hydrolase</keyword>
<evidence type="ECO:0000256" key="5">
    <source>
        <dbReference type="ARBA" id="ARBA00022989"/>
    </source>
</evidence>
<keyword evidence="10" id="KW-1185">Reference proteome</keyword>
<feature type="transmembrane region" description="Helical" evidence="7">
    <location>
        <begin position="79"/>
        <end position="99"/>
    </location>
</feature>
<evidence type="ECO:0000256" key="3">
    <source>
        <dbReference type="ARBA" id="ARBA00022692"/>
    </source>
</evidence>
<dbReference type="SUPFAM" id="SSF144091">
    <property type="entry name" value="Rhomboid-like"/>
    <property type="match status" value="1"/>
</dbReference>
<reference evidence="9 10" key="1">
    <citation type="submission" date="2019-07" db="EMBL/GenBank/DDBJ databases">
        <title>Whole genome shotgun sequence of Adhaeribacter aerolatus NBRC 106133.</title>
        <authorList>
            <person name="Hosoyama A."/>
            <person name="Uohara A."/>
            <person name="Ohji S."/>
            <person name="Ichikawa N."/>
        </authorList>
    </citation>
    <scope>NUCLEOTIDE SEQUENCE [LARGE SCALE GENOMIC DNA]</scope>
    <source>
        <strain evidence="9 10">NBRC 106133</strain>
    </source>
</reference>
<dbReference type="InterPro" id="IPR022764">
    <property type="entry name" value="Peptidase_S54_rhomboid_dom"/>
</dbReference>
<dbReference type="Gene3D" id="1.20.1540.10">
    <property type="entry name" value="Rhomboid-like"/>
    <property type="match status" value="1"/>
</dbReference>
<dbReference type="GO" id="GO:0016020">
    <property type="term" value="C:membrane"/>
    <property type="evidence" value="ECO:0007669"/>
    <property type="project" value="UniProtKB-SubCell"/>
</dbReference>
<feature type="transmembrane region" description="Helical" evidence="7">
    <location>
        <begin position="176"/>
        <end position="198"/>
    </location>
</feature>
<feature type="transmembrane region" description="Helical" evidence="7">
    <location>
        <begin position="139"/>
        <end position="161"/>
    </location>
</feature>
<dbReference type="GO" id="GO:0004252">
    <property type="term" value="F:serine-type endopeptidase activity"/>
    <property type="evidence" value="ECO:0007669"/>
    <property type="project" value="InterPro"/>
</dbReference>
<proteinExistence type="inferred from homology"/>
<dbReference type="Proteomes" id="UP000321532">
    <property type="component" value="Unassembled WGS sequence"/>
</dbReference>
<dbReference type="Pfam" id="PF01694">
    <property type="entry name" value="Rhomboid"/>
    <property type="match status" value="1"/>
</dbReference>
<gene>
    <name evidence="9" type="ORF">AAE02nite_19610</name>
</gene>
<keyword evidence="5 7" id="KW-1133">Transmembrane helix</keyword>
<dbReference type="InterPro" id="IPR035952">
    <property type="entry name" value="Rhomboid-like_sf"/>
</dbReference>
<comment type="caution">
    <text evidence="9">The sequence shown here is derived from an EMBL/GenBank/DDBJ whole genome shotgun (WGS) entry which is preliminary data.</text>
</comment>
<evidence type="ECO:0000256" key="7">
    <source>
        <dbReference type="SAM" id="Phobius"/>
    </source>
</evidence>
<name>A0A512AXQ5_9BACT</name>
<feature type="transmembrane region" description="Helical" evidence="7">
    <location>
        <begin position="111"/>
        <end position="132"/>
    </location>
</feature>
<dbReference type="AlphaFoldDB" id="A0A512AXQ5"/>
<evidence type="ECO:0000313" key="9">
    <source>
        <dbReference type="EMBL" id="GEO04297.1"/>
    </source>
</evidence>
<evidence type="ECO:0000256" key="4">
    <source>
        <dbReference type="ARBA" id="ARBA00022801"/>
    </source>
</evidence>
<keyword evidence="6 7" id="KW-0472">Membrane</keyword>
<dbReference type="InterPro" id="IPR050925">
    <property type="entry name" value="Rhomboid_protease_S54"/>
</dbReference>
<dbReference type="RefSeq" id="WP_146897562.1">
    <property type="nucleotide sequence ID" value="NZ_BJYS01000013.1"/>
</dbReference>
<evidence type="ECO:0000259" key="8">
    <source>
        <dbReference type="Pfam" id="PF01694"/>
    </source>
</evidence>
<comment type="similarity">
    <text evidence="2">Belongs to the peptidase S54 family.</text>
</comment>
<comment type="subcellular location">
    <subcellularLocation>
        <location evidence="1">Membrane</location>
        <topology evidence="1">Multi-pass membrane protein</topology>
    </subcellularLocation>
</comment>
<dbReference type="EMBL" id="BJYS01000013">
    <property type="protein sequence ID" value="GEO04297.1"/>
    <property type="molecule type" value="Genomic_DNA"/>
</dbReference>
<evidence type="ECO:0000256" key="6">
    <source>
        <dbReference type="ARBA" id="ARBA00023136"/>
    </source>
</evidence>
<organism evidence="9 10">
    <name type="scientific">Adhaeribacter aerolatus</name>
    <dbReference type="NCBI Taxonomy" id="670289"/>
    <lineage>
        <taxon>Bacteria</taxon>
        <taxon>Pseudomonadati</taxon>
        <taxon>Bacteroidota</taxon>
        <taxon>Cytophagia</taxon>
        <taxon>Cytophagales</taxon>
        <taxon>Hymenobacteraceae</taxon>
        <taxon>Adhaeribacter</taxon>
    </lineage>
</organism>
<accession>A0A512AXQ5</accession>
<sequence length="207" mass="23887">MSVTLIIIILTVGISIYAWSNEDLLRNWIFHPFSVNKNHQYYRFVTSGFLHADWMHLFFNMLTLYFFGEMVETVFIYHYGPQIGIFLYLLIYLGGMIVADLPSYIKHKKDYDYRALGASGAVSAIIFSSILFNPTREICLYAFLCMPGFVFGLLYLIYSYYQSKQMGDNINHDAHLYGAIFGFILAIFLVPGSFGSFVQQIAQWGIF</sequence>
<evidence type="ECO:0000313" key="10">
    <source>
        <dbReference type="Proteomes" id="UP000321532"/>
    </source>
</evidence>